<dbReference type="InterPro" id="IPR029063">
    <property type="entry name" value="SAM-dependent_MTases_sf"/>
</dbReference>
<name>A0A2Z3HTF8_9CAUL</name>
<proteinExistence type="predicted"/>
<evidence type="ECO:0000313" key="2">
    <source>
        <dbReference type="Proteomes" id="UP000247763"/>
    </source>
</evidence>
<protein>
    <submittedName>
        <fullName evidence="1">Uncharacterized protein</fullName>
    </submittedName>
</protein>
<accession>A0A2Z3HTF8</accession>
<dbReference type="RefSeq" id="WP_110450701.1">
    <property type="nucleotide sequence ID" value="NZ_CP029479.1"/>
</dbReference>
<dbReference type="SUPFAM" id="SSF53335">
    <property type="entry name" value="S-adenosyl-L-methionine-dependent methyltransferases"/>
    <property type="match status" value="1"/>
</dbReference>
<dbReference type="AlphaFoldDB" id="A0A2Z3HTF8"/>
<keyword evidence="2" id="KW-1185">Reference proteome</keyword>
<dbReference type="OrthoDB" id="7343073at2"/>
<dbReference type="EMBL" id="CP029479">
    <property type="protein sequence ID" value="AWM78135.1"/>
    <property type="molecule type" value="Genomic_DNA"/>
</dbReference>
<dbReference type="KEGG" id="phb:HYN04_10430"/>
<gene>
    <name evidence="1" type="ORF">HYN04_10430</name>
</gene>
<reference evidence="2" key="1">
    <citation type="submission" date="2018-05" db="EMBL/GenBank/DDBJ databases">
        <title>Genome sequencing of Phenylobacterium sp. HYN0004.</title>
        <authorList>
            <person name="Yi H."/>
            <person name="Baek C."/>
        </authorList>
    </citation>
    <scope>NUCLEOTIDE SEQUENCE [LARGE SCALE GENOMIC DNA]</scope>
    <source>
        <strain evidence="2">HYN0004</strain>
    </source>
</reference>
<sequence length="269" mass="29082">MASYLETVREWFRARLDAPGGLSTPEGAALGLRVLAIWRSRMIARALREQNGGRVLGGPFAGMAYVEDATEGALAPRLIGTYEDELHPHLAEALAADPEVILDIGCAEGYYAAGLARLAPGAVVHAHDTSETAQAACRRMAGLNGVEARIRIGGLFHPEDFQQFAGQRCLVIVDIEGAEDDLLRPDLAPALAGMRLIVETHDVYRPGVMDRVRARFAASHCITVVNPGPKTAALPELLRNRSHLDQLLAVWEFRAAPTPWLVMVPKAKG</sequence>
<dbReference type="Gene3D" id="3.40.50.150">
    <property type="entry name" value="Vaccinia Virus protein VP39"/>
    <property type="match status" value="1"/>
</dbReference>
<evidence type="ECO:0000313" key="1">
    <source>
        <dbReference type="EMBL" id="AWM78135.1"/>
    </source>
</evidence>
<organism evidence="1 2">
    <name type="scientific">Phenylobacterium parvum</name>
    <dbReference type="NCBI Taxonomy" id="2201350"/>
    <lineage>
        <taxon>Bacteria</taxon>
        <taxon>Pseudomonadati</taxon>
        <taxon>Pseudomonadota</taxon>
        <taxon>Alphaproteobacteria</taxon>
        <taxon>Caulobacterales</taxon>
        <taxon>Caulobacteraceae</taxon>
        <taxon>Phenylobacterium</taxon>
    </lineage>
</organism>
<dbReference type="Proteomes" id="UP000247763">
    <property type="component" value="Chromosome"/>
</dbReference>